<dbReference type="InterPro" id="IPR011990">
    <property type="entry name" value="TPR-like_helical_dom_sf"/>
</dbReference>
<dbReference type="PANTHER" id="PTHR47691">
    <property type="entry name" value="REGULATOR-RELATED"/>
    <property type="match status" value="1"/>
</dbReference>
<dbReference type="InterPro" id="IPR058852">
    <property type="entry name" value="HTH_77"/>
</dbReference>
<dbReference type="SUPFAM" id="SSF52540">
    <property type="entry name" value="P-loop containing nucleoside triphosphate hydrolases"/>
    <property type="match status" value="1"/>
</dbReference>
<feature type="domain" description="ORC1/DEAH AAA+ ATPase" evidence="2">
    <location>
        <begin position="45"/>
        <end position="165"/>
    </location>
</feature>
<gene>
    <name evidence="4" type="ORF">GCM10011583_43830</name>
</gene>
<organism evidence="4 5">
    <name type="scientific">Streptomyces camponoticapitis</name>
    <dbReference type="NCBI Taxonomy" id="1616125"/>
    <lineage>
        <taxon>Bacteria</taxon>
        <taxon>Bacillati</taxon>
        <taxon>Actinomycetota</taxon>
        <taxon>Actinomycetes</taxon>
        <taxon>Kitasatosporales</taxon>
        <taxon>Streptomycetaceae</taxon>
        <taxon>Streptomyces</taxon>
    </lineage>
</organism>
<dbReference type="PANTHER" id="PTHR47691:SF3">
    <property type="entry name" value="HTH-TYPE TRANSCRIPTIONAL REGULATOR RV0890C-RELATED"/>
    <property type="match status" value="1"/>
</dbReference>
<reference evidence="5" key="1">
    <citation type="journal article" date="2019" name="Int. J. Syst. Evol. Microbiol.">
        <title>The Global Catalogue of Microorganisms (GCM) 10K type strain sequencing project: providing services to taxonomists for standard genome sequencing and annotation.</title>
        <authorList>
            <consortium name="The Broad Institute Genomics Platform"/>
            <consortium name="The Broad Institute Genome Sequencing Center for Infectious Disease"/>
            <person name="Wu L."/>
            <person name="Ma J."/>
        </authorList>
    </citation>
    <scope>NUCLEOTIDE SEQUENCE [LARGE SCALE GENOMIC DNA]</scope>
    <source>
        <strain evidence="5">CGMCC 4.7275</strain>
    </source>
</reference>
<dbReference type="Gene3D" id="3.40.50.300">
    <property type="entry name" value="P-loop containing nucleotide triphosphate hydrolases"/>
    <property type="match status" value="1"/>
</dbReference>
<dbReference type="Proteomes" id="UP000660265">
    <property type="component" value="Unassembled WGS sequence"/>
</dbReference>
<sequence>MYAVRSREYCACLMRPVPGNLPAELNRFVGRADELAELARLLTRTRLITLVGVGGVGKTRLAVQAARALRPEELRKRYGDGVWLVELSAVRDPGLLDHALLDALRITDHSGRPTREMLHTHLADRRLLLVLDGVEQLVERCAELVRDLLRRCPGLQVLAVGRRPLRLAGERTFPLAPMSDTDARRLFADRADGVAPGGRRLDEHRDAVRELCRRLDGIPLALELAAARLRVLSVEQILRRVDDRFQLLTGGSRGELPRHRTLRTAIGWSHELCTPAERLLWARLSVFAGPFDLEAVEYVCAGPELPAASVLDVLDALVAQSLVVPEETPAGPRYRMLDTVRAYGAQWLEALGDTGRMRRRHRDWYVGLATWCELDWFSPRQAEIAACADSALPNLRAAIELCLETEGEAYLGQYLAGTLWFYWAGCGRLTEGRHWLERVLASADPRDEGLNDETCQDEPRPEKARREGSPHAGSRLKALWVLGHVAILQGDNTAAVGALYECRGEAARTENALALTYAEHRLGCLALLSGDMPRAERLLRAALGGYHELGELNSNVLMGQAELALALVFQGDLDTAVALCADVRDICEDSGERWTRSYALYVHAYAAWARGRLGEARALLAESVAIHHTFNDLVGLVLSMELMALVTAGEGDPAEAAVLQGAATRLWQSVGAPLFGSPAFGAPREQCERRAKDLLGPELYGAHVAEGHALPPAAAVERALAGPRGAGLLPRQLSGGHREMPDRKADRETGLAAGLEKREPAGSPGQIGGEAAG</sequence>
<dbReference type="InterPro" id="IPR027417">
    <property type="entry name" value="P-loop_NTPase"/>
</dbReference>
<evidence type="ECO:0000256" key="1">
    <source>
        <dbReference type="SAM" id="MobiDB-lite"/>
    </source>
</evidence>
<feature type="domain" description="Winged helix-turn-helix" evidence="3">
    <location>
        <begin position="277"/>
        <end position="348"/>
    </location>
</feature>
<accession>A0ABQ2EFJ0</accession>
<dbReference type="InterPro" id="IPR049945">
    <property type="entry name" value="AAA_22"/>
</dbReference>
<evidence type="ECO:0000313" key="5">
    <source>
        <dbReference type="Proteomes" id="UP000660265"/>
    </source>
</evidence>
<feature type="region of interest" description="Disordered" evidence="1">
    <location>
        <begin position="726"/>
        <end position="773"/>
    </location>
</feature>
<feature type="compositionally biased region" description="Basic and acidic residues" evidence="1">
    <location>
        <begin position="457"/>
        <end position="469"/>
    </location>
</feature>
<name>A0ABQ2EFJ0_9ACTN</name>
<evidence type="ECO:0000313" key="4">
    <source>
        <dbReference type="EMBL" id="GGK07302.1"/>
    </source>
</evidence>
<dbReference type="Pfam" id="PF25872">
    <property type="entry name" value="HTH_77"/>
    <property type="match status" value="1"/>
</dbReference>
<evidence type="ECO:0000259" key="3">
    <source>
        <dbReference type="Pfam" id="PF25872"/>
    </source>
</evidence>
<dbReference type="Gene3D" id="1.25.40.10">
    <property type="entry name" value="Tetratricopeptide repeat domain"/>
    <property type="match status" value="1"/>
</dbReference>
<protein>
    <submittedName>
        <fullName evidence="4">Uncharacterized protein</fullName>
    </submittedName>
</protein>
<dbReference type="Pfam" id="PF13401">
    <property type="entry name" value="AAA_22"/>
    <property type="match status" value="1"/>
</dbReference>
<dbReference type="EMBL" id="BMMV01000014">
    <property type="protein sequence ID" value="GGK07302.1"/>
    <property type="molecule type" value="Genomic_DNA"/>
</dbReference>
<dbReference type="SUPFAM" id="SSF48452">
    <property type="entry name" value="TPR-like"/>
    <property type="match status" value="1"/>
</dbReference>
<proteinExistence type="predicted"/>
<keyword evidence="5" id="KW-1185">Reference proteome</keyword>
<comment type="caution">
    <text evidence="4">The sequence shown here is derived from an EMBL/GenBank/DDBJ whole genome shotgun (WGS) entry which is preliminary data.</text>
</comment>
<evidence type="ECO:0000259" key="2">
    <source>
        <dbReference type="Pfam" id="PF13401"/>
    </source>
</evidence>
<dbReference type="PRINTS" id="PR00364">
    <property type="entry name" value="DISEASERSIST"/>
</dbReference>
<feature type="region of interest" description="Disordered" evidence="1">
    <location>
        <begin position="446"/>
        <end position="471"/>
    </location>
</feature>
<feature type="compositionally biased region" description="Basic and acidic residues" evidence="1">
    <location>
        <begin position="736"/>
        <end position="760"/>
    </location>
</feature>